<name>A0A6J7JCW1_9ZZZZ</name>
<sequence>MSVAGIGDDDHQIDVAHQRAEAAVRQAADGERREQPITEVIGGHLDCGGEHGLGILHIAGSPHAGNLRVGSRDGDVGGT</sequence>
<reference evidence="1" key="1">
    <citation type="submission" date="2020-05" db="EMBL/GenBank/DDBJ databases">
        <authorList>
            <person name="Chiriac C."/>
            <person name="Salcher M."/>
            <person name="Ghai R."/>
            <person name="Kavagutti S V."/>
        </authorList>
    </citation>
    <scope>NUCLEOTIDE SEQUENCE</scope>
</reference>
<dbReference type="AlphaFoldDB" id="A0A6J7JCW1"/>
<evidence type="ECO:0000313" key="1">
    <source>
        <dbReference type="EMBL" id="CAB4940162.1"/>
    </source>
</evidence>
<dbReference type="EMBL" id="CAFBMH010000223">
    <property type="protein sequence ID" value="CAB4940162.1"/>
    <property type="molecule type" value="Genomic_DNA"/>
</dbReference>
<organism evidence="1">
    <name type="scientific">freshwater metagenome</name>
    <dbReference type="NCBI Taxonomy" id="449393"/>
    <lineage>
        <taxon>unclassified sequences</taxon>
        <taxon>metagenomes</taxon>
        <taxon>ecological metagenomes</taxon>
    </lineage>
</organism>
<protein>
    <submittedName>
        <fullName evidence="1">Unannotated protein</fullName>
    </submittedName>
</protein>
<proteinExistence type="predicted"/>
<accession>A0A6J7JCW1</accession>
<gene>
    <name evidence="1" type="ORF">UFOPK3543_03206</name>
</gene>